<comment type="caution">
    <text evidence="2">The sequence shown here is derived from an EMBL/GenBank/DDBJ whole genome shotgun (WGS) entry which is preliminary data.</text>
</comment>
<reference evidence="2" key="1">
    <citation type="journal article" date="2022" name="bioRxiv">
        <title>Sequencing and chromosome-scale assembly of the giantPleurodeles waltlgenome.</title>
        <authorList>
            <person name="Brown T."/>
            <person name="Elewa A."/>
            <person name="Iarovenko S."/>
            <person name="Subramanian E."/>
            <person name="Araus A.J."/>
            <person name="Petzold A."/>
            <person name="Susuki M."/>
            <person name="Suzuki K.-i.T."/>
            <person name="Hayashi T."/>
            <person name="Toyoda A."/>
            <person name="Oliveira C."/>
            <person name="Osipova E."/>
            <person name="Leigh N.D."/>
            <person name="Simon A."/>
            <person name="Yun M.H."/>
        </authorList>
    </citation>
    <scope>NUCLEOTIDE SEQUENCE</scope>
    <source>
        <strain evidence="2">20211129_DDA</strain>
        <tissue evidence="2">Liver</tissue>
    </source>
</reference>
<name>A0AAV7NAS4_PLEWA</name>
<gene>
    <name evidence="2" type="ORF">NDU88_001451</name>
</gene>
<evidence type="ECO:0000256" key="1">
    <source>
        <dbReference type="SAM" id="MobiDB-lite"/>
    </source>
</evidence>
<proteinExistence type="predicted"/>
<sequence length="129" mass="14319">MVPQFAGAETCTFGDTVAVIRRTWLARAYEAALREVETALRGWDALGARYMTGSNPRGGSLFGGHLTCCGPVRSGYAPQDRREYRLAGGERAVKDRAARAVSWWRAVEPDKRARPAPTHWTPERKRDTG</sequence>
<organism evidence="2 3">
    <name type="scientific">Pleurodeles waltl</name>
    <name type="common">Iberian ribbed newt</name>
    <dbReference type="NCBI Taxonomy" id="8319"/>
    <lineage>
        <taxon>Eukaryota</taxon>
        <taxon>Metazoa</taxon>
        <taxon>Chordata</taxon>
        <taxon>Craniata</taxon>
        <taxon>Vertebrata</taxon>
        <taxon>Euteleostomi</taxon>
        <taxon>Amphibia</taxon>
        <taxon>Batrachia</taxon>
        <taxon>Caudata</taxon>
        <taxon>Salamandroidea</taxon>
        <taxon>Salamandridae</taxon>
        <taxon>Pleurodelinae</taxon>
        <taxon>Pleurodeles</taxon>
    </lineage>
</organism>
<dbReference type="Proteomes" id="UP001066276">
    <property type="component" value="Chromosome 8"/>
</dbReference>
<protein>
    <submittedName>
        <fullName evidence="2">Uncharacterized protein</fullName>
    </submittedName>
</protein>
<evidence type="ECO:0000313" key="3">
    <source>
        <dbReference type="Proteomes" id="UP001066276"/>
    </source>
</evidence>
<accession>A0AAV7NAS4</accession>
<dbReference type="EMBL" id="JANPWB010000012">
    <property type="protein sequence ID" value="KAJ1113196.1"/>
    <property type="molecule type" value="Genomic_DNA"/>
</dbReference>
<evidence type="ECO:0000313" key="2">
    <source>
        <dbReference type="EMBL" id="KAJ1113196.1"/>
    </source>
</evidence>
<feature type="region of interest" description="Disordered" evidence="1">
    <location>
        <begin position="108"/>
        <end position="129"/>
    </location>
</feature>
<dbReference type="AlphaFoldDB" id="A0AAV7NAS4"/>
<keyword evidence="3" id="KW-1185">Reference proteome</keyword>